<sequence length="30" mass="3449">MSIPGDALSKNVTSRLEWSVFNLRRRRATS</sequence>
<keyword evidence="2" id="KW-1185">Reference proteome</keyword>
<accession>A3IIM9</accession>
<dbReference type="EMBL" id="AAXW01000002">
    <property type="protein sequence ID" value="EAZ93661.1"/>
    <property type="molecule type" value="Genomic_DNA"/>
</dbReference>
<dbReference type="Proteomes" id="UP000003781">
    <property type="component" value="Unassembled WGS sequence"/>
</dbReference>
<proteinExistence type="predicted"/>
<comment type="caution">
    <text evidence="1">The sequence shown here is derived from an EMBL/GenBank/DDBJ whole genome shotgun (WGS) entry which is preliminary data.</text>
</comment>
<gene>
    <name evidence="1" type="ORF">CY0110_17737</name>
</gene>
<name>A3IIM9_9CHRO</name>
<dbReference type="AlphaFoldDB" id="A3IIM9"/>
<evidence type="ECO:0000313" key="2">
    <source>
        <dbReference type="Proteomes" id="UP000003781"/>
    </source>
</evidence>
<evidence type="ECO:0000313" key="1">
    <source>
        <dbReference type="EMBL" id="EAZ93661.1"/>
    </source>
</evidence>
<protein>
    <submittedName>
        <fullName evidence="1">Uncharacterized protein</fullName>
    </submittedName>
</protein>
<reference evidence="1 2" key="1">
    <citation type="submission" date="2007-03" db="EMBL/GenBank/DDBJ databases">
        <authorList>
            <person name="Stal L."/>
            <person name="Ferriera S."/>
            <person name="Johnson J."/>
            <person name="Kravitz S."/>
            <person name="Beeson K."/>
            <person name="Sutton G."/>
            <person name="Rogers Y.-H."/>
            <person name="Friedman R."/>
            <person name="Frazier M."/>
            <person name="Venter J.C."/>
        </authorList>
    </citation>
    <scope>NUCLEOTIDE SEQUENCE [LARGE SCALE GENOMIC DNA]</scope>
    <source>
        <strain evidence="1 2">CCY0110</strain>
    </source>
</reference>
<organism evidence="1 2">
    <name type="scientific">Crocosphaera chwakensis CCY0110</name>
    <dbReference type="NCBI Taxonomy" id="391612"/>
    <lineage>
        <taxon>Bacteria</taxon>
        <taxon>Bacillati</taxon>
        <taxon>Cyanobacteriota</taxon>
        <taxon>Cyanophyceae</taxon>
        <taxon>Oscillatoriophycideae</taxon>
        <taxon>Chroococcales</taxon>
        <taxon>Aphanothecaceae</taxon>
        <taxon>Crocosphaera</taxon>
        <taxon>Crocosphaera chwakensis</taxon>
    </lineage>
</organism>